<dbReference type="SUPFAM" id="SSF48484">
    <property type="entry name" value="Lipoxigenase"/>
    <property type="match status" value="2"/>
</dbReference>
<dbReference type="EnsemblMetazoa" id="G10934.1">
    <property type="protein sequence ID" value="G10934.1:cds"/>
    <property type="gene ID" value="G10934"/>
</dbReference>
<accession>A0A8W8HTB9</accession>
<keyword evidence="3" id="KW-0560">Oxidoreductase</keyword>
<keyword evidence="2" id="KW-0223">Dioxygenase</keyword>
<keyword evidence="9" id="KW-1185">Reference proteome</keyword>
<reference evidence="8" key="1">
    <citation type="submission" date="2022-08" db="UniProtKB">
        <authorList>
            <consortium name="EnsemblMetazoa"/>
        </authorList>
    </citation>
    <scope>IDENTIFICATION</scope>
    <source>
        <strain evidence="8">05x7-T-G4-1.051#20</strain>
    </source>
</reference>
<dbReference type="PROSITE" id="PS50095">
    <property type="entry name" value="PLAT"/>
    <property type="match status" value="2"/>
</dbReference>
<dbReference type="InterPro" id="IPR020834">
    <property type="entry name" value="LipOase_CS"/>
</dbReference>
<dbReference type="PANTHER" id="PTHR11771">
    <property type="entry name" value="LIPOXYGENASE"/>
    <property type="match status" value="1"/>
</dbReference>
<dbReference type="PROSITE" id="PS51393">
    <property type="entry name" value="LIPOXYGENASE_3"/>
    <property type="match status" value="2"/>
</dbReference>
<evidence type="ECO:0000256" key="1">
    <source>
        <dbReference type="ARBA" id="ARBA00022723"/>
    </source>
</evidence>
<dbReference type="Gene3D" id="1.20.245.10">
    <property type="entry name" value="Lipoxygenase-1, Domain 5"/>
    <property type="match status" value="3"/>
</dbReference>
<dbReference type="Proteomes" id="UP000005408">
    <property type="component" value="Unassembled WGS sequence"/>
</dbReference>
<dbReference type="InterPro" id="IPR036226">
    <property type="entry name" value="LipOase_C_sf"/>
</dbReference>
<feature type="domain" description="PLAT" evidence="6">
    <location>
        <begin position="696"/>
        <end position="814"/>
    </location>
</feature>
<feature type="domain" description="Lipoxygenase" evidence="7">
    <location>
        <begin position="115"/>
        <end position="661"/>
    </location>
</feature>
<feature type="domain" description="Lipoxygenase" evidence="7">
    <location>
        <begin position="917"/>
        <end position="1334"/>
    </location>
</feature>
<evidence type="ECO:0008006" key="10">
    <source>
        <dbReference type="Google" id="ProtNLM"/>
    </source>
</evidence>
<comment type="caution">
    <text evidence="5">Lacks conserved residue(s) required for the propagation of feature annotation.</text>
</comment>
<evidence type="ECO:0000256" key="3">
    <source>
        <dbReference type="ARBA" id="ARBA00023002"/>
    </source>
</evidence>
<dbReference type="Pfam" id="PF00305">
    <property type="entry name" value="Lipoxygenase"/>
    <property type="match status" value="2"/>
</dbReference>
<dbReference type="Gene3D" id="3.10.450.60">
    <property type="match status" value="2"/>
</dbReference>
<dbReference type="Gene3D" id="2.40.180.10">
    <property type="entry name" value="Catalase core domain"/>
    <property type="match status" value="2"/>
</dbReference>
<sequence length="1334" mass="152080">MTTYEIKIKTGDRLGSGTNANVEMVLFDGSGKHTKPAKLDNWFRDDFERGHRDVFTIKDDTDIPEVTEIKLRRDTAGRFSDWFVDQIEVLNKNTKIKFPVLRWIRPNVDLFIGRHDTFLPQFDPRLQQRNAELQEKRTLYEYEEKIPGLPVQIKNVPEDEEYSISRKWDIATKVLRLRTEKGLDRILGCGPWETFDDLTSVYSSYFERPKAVDDWKRDESFGWQRLNSVNPNLIYLCTEIPTKFGVTEDDIASFLEGLTISEAISEKRLFLIDLEILDGVTCFKEYVCPAPIALFFVNDKGQLMPVAIQLFQQKGPDNPVFLPSDPPYTWLFAKMWYNVADTSYHQSISHLGCTHLLMEGICIASNRCLSPSHPMFKLLAPHFLYLIAINDLGLSALIEPGAFLDTAMAIGHAGALELIIKGVRKWRMNVNGIYPELLKSRGVYCKDGSILPTFYQRDDMLTLYEAVHGYVTKYVNLYYDTSDKIIGDNEIQTFGQELTKSKSDGGCGILGVPFKNGRFSSVEQLTIVFTSIIFTSTVGHSAVNTAQYDTYGFPPNYPTRLDGAPPKNKSPLTEEDIVKCVVDRETTIEVISLAVILSEKIRNALGDFEVNYTYDPAAVKIVEEFRKELIDIGQNINQRNEKLERKFEYLHPEEIPNSGDVIEGWCLKNFSLLLRIIPTKQLSIWLLNRKTFLKMPYYEVRVTTGDKTGAGTDCNCDIVLLGKNGEHTKTAKLDNWSSNDFERAQVDVFKFKDDVDIPEVTEIKLRRDQAGLFSDWFVDKIEVLNLKSGVASVFPIIRWIRPGVAFYVRKYDTFLPQFDPRLDQRNAELQEKRQLYEYEEKILGLPVQVKKVPEDEEFSICKKWDIYERNAILIAGKTVEIILGGGSWKDLEDLKDTVSCQMFGQPKIYKYGMLTRFGVTDENLKPFLEGLTISLAISKKRLFIVDFEILVGITCLEEYICPAPIALFFVNNKGHLVPVAIQLFQQKGSDNPVFLPSDPKYTWQIVKMWYNVADSNYHQAITHLGNTHFLMEGICIAANRCLSPSHPMFKLMAPHFLHIIAINNLGLGFLVSPGGWIDKTMAIGNMGVFELAAKGARSWRMDCDGRYPEFLKSRGLYCKDGSILPMFYQRDDMMALYDAINNYVTKYVNLYYDSSQKIESDVEIQNFGQELVKGKSKGGCGLVGVPFKDEKFSTPDQLILVFTCAIFTSSVVHAAANFSQYDAYGFPPNYPLKLKGAPPKNKDQMKEEDIIKCLADKSSILDTMVITTILSERTNNALGDFEVTYTYDPAAVDIVEEFKKELQDIKTKIQQRNEKLERGYDYLLPTEIPNSISI</sequence>
<organism evidence="8 9">
    <name type="scientific">Magallana gigas</name>
    <name type="common">Pacific oyster</name>
    <name type="synonym">Crassostrea gigas</name>
    <dbReference type="NCBI Taxonomy" id="29159"/>
    <lineage>
        <taxon>Eukaryota</taxon>
        <taxon>Metazoa</taxon>
        <taxon>Spiralia</taxon>
        <taxon>Lophotrochozoa</taxon>
        <taxon>Mollusca</taxon>
        <taxon>Bivalvia</taxon>
        <taxon>Autobranchia</taxon>
        <taxon>Pteriomorphia</taxon>
        <taxon>Ostreida</taxon>
        <taxon>Ostreoidea</taxon>
        <taxon>Ostreidae</taxon>
        <taxon>Magallana</taxon>
    </lineage>
</organism>
<feature type="domain" description="PLAT" evidence="6">
    <location>
        <begin position="2"/>
        <end position="118"/>
    </location>
</feature>
<dbReference type="Pfam" id="PF01477">
    <property type="entry name" value="PLAT"/>
    <property type="match status" value="2"/>
</dbReference>
<dbReference type="InterPro" id="IPR013819">
    <property type="entry name" value="LipOase_C"/>
</dbReference>
<keyword evidence="1" id="KW-0479">Metal-binding</keyword>
<evidence type="ECO:0000256" key="5">
    <source>
        <dbReference type="PROSITE-ProRule" id="PRU00152"/>
    </source>
</evidence>
<dbReference type="CDD" id="cd00113">
    <property type="entry name" value="PLAT"/>
    <property type="match status" value="1"/>
</dbReference>
<evidence type="ECO:0000256" key="4">
    <source>
        <dbReference type="ARBA" id="ARBA00023098"/>
    </source>
</evidence>
<dbReference type="GO" id="GO:0016702">
    <property type="term" value="F:oxidoreductase activity, acting on single donors with incorporation of molecular oxygen, incorporation of two atoms of oxygen"/>
    <property type="evidence" value="ECO:0007669"/>
    <property type="project" value="InterPro"/>
</dbReference>
<evidence type="ECO:0000313" key="8">
    <source>
        <dbReference type="EnsemblMetazoa" id="G10934.1:cds"/>
    </source>
</evidence>
<protein>
    <recommendedName>
        <fullName evidence="10">Allene oxide synthase-lipoxygenase protein</fullName>
    </recommendedName>
</protein>
<evidence type="ECO:0000256" key="2">
    <source>
        <dbReference type="ARBA" id="ARBA00022964"/>
    </source>
</evidence>
<dbReference type="GO" id="GO:0046872">
    <property type="term" value="F:metal ion binding"/>
    <property type="evidence" value="ECO:0007669"/>
    <property type="project" value="UniProtKB-KW"/>
</dbReference>
<dbReference type="InterPro" id="IPR000907">
    <property type="entry name" value="LipOase"/>
</dbReference>
<dbReference type="InterPro" id="IPR036392">
    <property type="entry name" value="PLAT/LH2_dom_sf"/>
</dbReference>
<dbReference type="PROSITE" id="PS00081">
    <property type="entry name" value="LIPOXYGENASE_2"/>
    <property type="match status" value="2"/>
</dbReference>
<name>A0A8W8HTB9_MAGGI</name>
<evidence type="ECO:0000313" key="9">
    <source>
        <dbReference type="Proteomes" id="UP000005408"/>
    </source>
</evidence>
<dbReference type="SUPFAM" id="SSF49723">
    <property type="entry name" value="Lipase/lipooxygenase domain (PLAT/LH2 domain)"/>
    <property type="match status" value="2"/>
</dbReference>
<evidence type="ECO:0000259" key="7">
    <source>
        <dbReference type="PROSITE" id="PS51393"/>
    </source>
</evidence>
<dbReference type="InterPro" id="IPR001024">
    <property type="entry name" value="PLAT/LH2_dom"/>
</dbReference>
<dbReference type="PRINTS" id="PR00087">
    <property type="entry name" value="LIPOXYGENASE"/>
</dbReference>
<evidence type="ECO:0000259" key="6">
    <source>
        <dbReference type="PROSITE" id="PS50095"/>
    </source>
</evidence>
<proteinExistence type="predicted"/>
<keyword evidence="4" id="KW-0443">Lipid metabolism</keyword>
<dbReference type="SMART" id="SM00308">
    <property type="entry name" value="LH2"/>
    <property type="match status" value="2"/>
</dbReference>
<dbReference type="GO" id="GO:0034440">
    <property type="term" value="P:lipid oxidation"/>
    <property type="evidence" value="ECO:0007669"/>
    <property type="project" value="InterPro"/>
</dbReference>